<gene>
    <name evidence="1" type="ORF">PYR84_15795</name>
</gene>
<dbReference type="RefSeq" id="WP_277848419.1">
    <property type="nucleotide sequence ID" value="NZ_CP120956.1"/>
</dbReference>
<protein>
    <submittedName>
        <fullName evidence="1">Uncharacterized protein</fullName>
    </submittedName>
</protein>
<dbReference type="AlphaFoldDB" id="A0AAX3SEG1"/>
<dbReference type="Proteomes" id="UP001219066">
    <property type="component" value="Chromosome"/>
</dbReference>
<proteinExistence type="predicted"/>
<accession>A0AAX3SEG1</accession>
<evidence type="ECO:0000313" key="2">
    <source>
        <dbReference type="Proteomes" id="UP001219066"/>
    </source>
</evidence>
<reference evidence="1" key="1">
    <citation type="submission" date="2023-03" db="EMBL/GenBank/DDBJ databases">
        <title>Synergistic degradation of erythromycin by symbiotic bacteria Ery-6A and Ery-6B and application in simulated water remediation.</title>
        <authorList>
            <person name="Xu S."/>
        </authorList>
    </citation>
    <scope>NUCLEOTIDE SEQUENCE</scope>
    <source>
        <strain evidence="1">Ery-6A</strain>
    </source>
</reference>
<organism evidence="1 2">
    <name type="scientific">Delftia tsuruhatensis</name>
    <dbReference type="NCBI Taxonomy" id="180282"/>
    <lineage>
        <taxon>Bacteria</taxon>
        <taxon>Pseudomonadati</taxon>
        <taxon>Pseudomonadota</taxon>
        <taxon>Betaproteobacteria</taxon>
        <taxon>Burkholderiales</taxon>
        <taxon>Comamonadaceae</taxon>
        <taxon>Delftia</taxon>
    </lineage>
</organism>
<dbReference type="EMBL" id="CP120956">
    <property type="protein sequence ID" value="WFF78407.1"/>
    <property type="molecule type" value="Genomic_DNA"/>
</dbReference>
<sequence length="70" mass="7414">MREWTIAHCLIANQAMVLLLRSAYTLSSAMRESGVEGKAWPFFRAPGMSLPGLGGGQRQGLRAPAGVAVA</sequence>
<evidence type="ECO:0000313" key="1">
    <source>
        <dbReference type="EMBL" id="WFF78407.1"/>
    </source>
</evidence>
<name>A0AAX3SEG1_9BURK</name>